<keyword evidence="2" id="KW-1185">Reference proteome</keyword>
<dbReference type="RefSeq" id="WP_353389046.1">
    <property type="nucleotide sequence ID" value="NZ_BAABWD010000003.1"/>
</dbReference>
<accession>A0ABP9ZS73</accession>
<gene>
    <name evidence="1" type="ORF">NBRC116187_26490</name>
</gene>
<dbReference type="InterPro" id="IPR012337">
    <property type="entry name" value="RNaseH-like_sf"/>
</dbReference>
<reference evidence="1 2" key="1">
    <citation type="submission" date="2024-04" db="EMBL/GenBank/DDBJ databases">
        <title>Draft genome sequence of Halopseudomonas sabulinigri NBRC 116187.</title>
        <authorList>
            <person name="Miyakawa T."/>
            <person name="Kusuya Y."/>
            <person name="Miura T."/>
        </authorList>
    </citation>
    <scope>NUCLEOTIDE SEQUENCE [LARGE SCALE GENOMIC DNA]</scope>
    <source>
        <strain evidence="1 2">4NH20-0042</strain>
    </source>
</reference>
<organism evidence="1 2">
    <name type="scientific">Halopseudomonas sabulinigri</name>
    <dbReference type="NCBI Taxonomy" id="472181"/>
    <lineage>
        <taxon>Bacteria</taxon>
        <taxon>Pseudomonadati</taxon>
        <taxon>Pseudomonadota</taxon>
        <taxon>Gammaproteobacteria</taxon>
        <taxon>Pseudomonadales</taxon>
        <taxon>Pseudomonadaceae</taxon>
        <taxon>Halopseudomonas</taxon>
    </lineage>
</organism>
<dbReference type="EMBL" id="BAABWD010000003">
    <property type="protein sequence ID" value="GAA6132289.1"/>
    <property type="molecule type" value="Genomic_DNA"/>
</dbReference>
<name>A0ABP9ZS73_9GAMM</name>
<evidence type="ECO:0000313" key="1">
    <source>
        <dbReference type="EMBL" id="GAA6132289.1"/>
    </source>
</evidence>
<proteinExistence type="predicted"/>
<dbReference type="Gene3D" id="3.30.420.10">
    <property type="entry name" value="Ribonuclease H-like superfamily/Ribonuclease H"/>
    <property type="match status" value="1"/>
</dbReference>
<sequence length="149" mass="16609">MRAYLDTEFTQLNQYEYKLISLALVVPDGPELYVELTDAWQISDCSDFVLEIVLPQLDLEVHGRTTEQARGELLDFLEKLGRVEIMSDAPAWDWPLLVWLAGSSGLPGGVSAGQISDDIDISYDPVEPPHHALIDARLLAEMVEGKRNA</sequence>
<dbReference type="InterPro" id="IPR036397">
    <property type="entry name" value="RNaseH_sf"/>
</dbReference>
<evidence type="ECO:0000313" key="2">
    <source>
        <dbReference type="Proteomes" id="UP001486808"/>
    </source>
</evidence>
<comment type="caution">
    <text evidence="1">The sequence shown here is derived from an EMBL/GenBank/DDBJ whole genome shotgun (WGS) entry which is preliminary data.</text>
</comment>
<protein>
    <submittedName>
        <fullName evidence="1">Uncharacterized protein</fullName>
    </submittedName>
</protein>
<dbReference type="SUPFAM" id="SSF53098">
    <property type="entry name" value="Ribonuclease H-like"/>
    <property type="match status" value="1"/>
</dbReference>
<dbReference type="Proteomes" id="UP001486808">
    <property type="component" value="Unassembled WGS sequence"/>
</dbReference>